<accession>A0A6S7JR12</accession>
<dbReference type="EMBL" id="CACRXK020007724">
    <property type="protein sequence ID" value="CAB4013028.1"/>
    <property type="molecule type" value="Genomic_DNA"/>
</dbReference>
<dbReference type="GO" id="GO:0046340">
    <property type="term" value="P:diacylglycerol catabolic process"/>
    <property type="evidence" value="ECO:0007669"/>
    <property type="project" value="TreeGrafter"/>
</dbReference>
<evidence type="ECO:0000313" key="4">
    <source>
        <dbReference type="EMBL" id="CAB4013028.1"/>
    </source>
</evidence>
<keyword evidence="2" id="KW-0442">Lipid degradation</keyword>
<organism evidence="4 5">
    <name type="scientific">Paramuricea clavata</name>
    <name type="common">Red gorgonian</name>
    <name type="synonym">Violescent sea-whip</name>
    <dbReference type="NCBI Taxonomy" id="317549"/>
    <lineage>
        <taxon>Eukaryota</taxon>
        <taxon>Metazoa</taxon>
        <taxon>Cnidaria</taxon>
        <taxon>Anthozoa</taxon>
        <taxon>Octocorallia</taxon>
        <taxon>Malacalcyonacea</taxon>
        <taxon>Plexauridae</taxon>
        <taxon>Paramuricea</taxon>
    </lineage>
</organism>
<dbReference type="PANTHER" id="PTHR45792">
    <property type="entry name" value="DIACYLGLYCEROL LIPASE HOMOLOG-RELATED"/>
    <property type="match status" value="1"/>
</dbReference>
<reference evidence="4" key="1">
    <citation type="submission" date="2020-04" db="EMBL/GenBank/DDBJ databases">
        <authorList>
            <person name="Alioto T."/>
            <person name="Alioto T."/>
            <person name="Gomez Garrido J."/>
        </authorList>
    </citation>
    <scope>NUCLEOTIDE SEQUENCE</scope>
    <source>
        <strain evidence="4">A484AB</strain>
    </source>
</reference>
<dbReference type="GO" id="GO:0016298">
    <property type="term" value="F:lipase activity"/>
    <property type="evidence" value="ECO:0007669"/>
    <property type="project" value="TreeGrafter"/>
</dbReference>
<dbReference type="PANTHER" id="PTHR45792:SF8">
    <property type="entry name" value="DIACYLGLYCEROL LIPASE-ALPHA"/>
    <property type="match status" value="1"/>
</dbReference>
<comment type="caution">
    <text evidence="4">The sequence shown here is derived from an EMBL/GenBank/DDBJ whole genome shotgun (WGS) entry which is preliminary data.</text>
</comment>
<dbReference type="OrthoDB" id="438440at2759"/>
<protein>
    <submittedName>
        <fullName evidence="4">Uncharacterized protein</fullName>
    </submittedName>
</protein>
<dbReference type="AlphaFoldDB" id="A0A6S7JR12"/>
<sequence>MPGIIVFNRRWVVGSDDFVIPFGIAFVLRVIWMISLGVVLALYHSFDYDPYTASNFPYYECQSTFDYFTSGYIVLLFATNLLEFLVSWLSSKGTIMDDTPRQAIPTVLYIRLCFSVTEIFWLSLGIKWIFVDGEACESSPGWKISKGVVIFNWMFLIFVALLVLCSFDSAGKHWVRMVKHARTEHYDTIKTQISDRYMSRWMRCFRCCCACSGVDDNMHDQSVYGFIGMTLSEFFQDLDVVPSDIAAGLVLLRHIQKREENRLLYQSLANAIMPTNLPGRRKVTNSFQKTRTAKRFAHESPDEYRLFDDVVHYAHYAVGAYGWPVYLLTDLKCACCSLANTMR</sequence>
<proteinExistence type="predicted"/>
<name>A0A6S7JR12_PARCT</name>
<evidence type="ECO:0000256" key="1">
    <source>
        <dbReference type="ARBA" id="ARBA00022801"/>
    </source>
</evidence>
<evidence type="ECO:0000256" key="3">
    <source>
        <dbReference type="ARBA" id="ARBA00023098"/>
    </source>
</evidence>
<keyword evidence="3" id="KW-0443">Lipid metabolism</keyword>
<dbReference type="Proteomes" id="UP001152795">
    <property type="component" value="Unassembled WGS sequence"/>
</dbReference>
<keyword evidence="5" id="KW-1185">Reference proteome</keyword>
<dbReference type="GO" id="GO:0019369">
    <property type="term" value="P:arachidonate metabolic process"/>
    <property type="evidence" value="ECO:0007669"/>
    <property type="project" value="TreeGrafter"/>
</dbReference>
<evidence type="ECO:0000313" key="5">
    <source>
        <dbReference type="Proteomes" id="UP001152795"/>
    </source>
</evidence>
<gene>
    <name evidence="4" type="ORF">PACLA_8A047775</name>
</gene>
<keyword evidence="1" id="KW-0378">Hydrolase</keyword>
<evidence type="ECO:0000256" key="2">
    <source>
        <dbReference type="ARBA" id="ARBA00022963"/>
    </source>
</evidence>
<dbReference type="InterPro" id="IPR052214">
    <property type="entry name" value="DAG_Lipase-Related"/>
</dbReference>